<name>A0A381LDC5_BLUGR</name>
<feature type="non-terminal residue" evidence="4">
    <location>
        <position position="117"/>
    </location>
</feature>
<keyword evidence="3" id="KW-0732">Signal</keyword>
<feature type="chain" id="PRO_5017045196" evidence="3">
    <location>
        <begin position="21"/>
        <end position="117"/>
    </location>
</feature>
<dbReference type="GO" id="GO:0004540">
    <property type="term" value="F:RNA nuclease activity"/>
    <property type="evidence" value="ECO:0007669"/>
    <property type="project" value="InterPro"/>
</dbReference>
<dbReference type="EMBL" id="UIGY01000111">
    <property type="protein sequence ID" value="SUZ11166.1"/>
    <property type="molecule type" value="Genomic_DNA"/>
</dbReference>
<keyword evidence="1" id="KW-0540">Nuclease</keyword>
<proteinExistence type="predicted"/>
<dbReference type="GO" id="GO:0003723">
    <property type="term" value="F:RNA binding"/>
    <property type="evidence" value="ECO:0007669"/>
    <property type="project" value="InterPro"/>
</dbReference>
<dbReference type="SMR" id="A0A381LDC5"/>
<evidence type="ECO:0000256" key="2">
    <source>
        <dbReference type="ARBA" id="ARBA00022801"/>
    </source>
</evidence>
<dbReference type="OrthoDB" id="10384833at2759"/>
<sequence length="117" mass="13063">MYSKLAIVNALIAISQLAAAGSYTCYNRQTFTEEYVNTIADKCFGVSEGSVGGYPMRYENLQLNIRSDSFRKFPLLAGGDEWSGGAVNYFVASDSVRQTKRVFYTSGRFDDECAYTR</sequence>
<dbReference type="SUPFAM" id="SSF53933">
    <property type="entry name" value="Microbial ribonucleases"/>
    <property type="match status" value="1"/>
</dbReference>
<evidence type="ECO:0000313" key="4">
    <source>
        <dbReference type="EMBL" id="SUZ11166.1"/>
    </source>
</evidence>
<organism evidence="4">
    <name type="scientific">Blumeria graminis f. sp. tritici 96224</name>
    <dbReference type="NCBI Taxonomy" id="1268274"/>
    <lineage>
        <taxon>Eukaryota</taxon>
        <taxon>Fungi</taxon>
        <taxon>Dikarya</taxon>
        <taxon>Ascomycota</taxon>
        <taxon>Pezizomycotina</taxon>
        <taxon>Leotiomycetes</taxon>
        <taxon>Erysiphales</taxon>
        <taxon>Erysiphaceae</taxon>
        <taxon>Blumeria</taxon>
    </lineage>
</organism>
<evidence type="ECO:0000256" key="1">
    <source>
        <dbReference type="ARBA" id="ARBA00022722"/>
    </source>
</evidence>
<gene>
    <name evidence="4" type="ORF">BGT96224V2_LOCUS4308</name>
</gene>
<evidence type="ECO:0000256" key="3">
    <source>
        <dbReference type="SAM" id="SignalP"/>
    </source>
</evidence>
<keyword evidence="2" id="KW-0378">Hydrolase</keyword>
<protein>
    <submittedName>
        <fullName evidence="4">BgtE-10124</fullName>
    </submittedName>
</protein>
<dbReference type="GO" id="GO:0016787">
    <property type="term" value="F:hydrolase activity"/>
    <property type="evidence" value="ECO:0007669"/>
    <property type="project" value="UniProtKB-KW"/>
</dbReference>
<accession>A0A381LDC5</accession>
<feature type="signal peptide" evidence="3">
    <location>
        <begin position="1"/>
        <end position="20"/>
    </location>
</feature>
<reference evidence="4" key="1">
    <citation type="submission" date="2018-07" db="EMBL/GenBank/DDBJ databases">
        <authorList>
            <person name="Quirk P.G."/>
            <person name="Krulwich T.A."/>
        </authorList>
    </citation>
    <scope>NUCLEOTIDE SEQUENCE</scope>
    <source>
        <strain evidence="4">96224</strain>
    </source>
</reference>
<dbReference type="AlphaFoldDB" id="A0A381LDC5"/>
<dbReference type="InterPro" id="IPR016191">
    <property type="entry name" value="Ribonuclease/ribotoxin"/>
</dbReference>